<keyword evidence="1" id="KW-1133">Transmembrane helix</keyword>
<dbReference type="AlphaFoldDB" id="A0A399SX82"/>
<keyword evidence="3" id="KW-1185">Reference proteome</keyword>
<keyword evidence="1" id="KW-0812">Transmembrane</keyword>
<comment type="caution">
    <text evidence="2">The sequence shown here is derived from an EMBL/GenBank/DDBJ whole genome shotgun (WGS) entry which is preliminary data.</text>
</comment>
<gene>
    <name evidence="2" type="ORF">D1614_14470</name>
</gene>
<protein>
    <submittedName>
        <fullName evidence="2">Helix-hairpin-helix domain-containing protein</fullName>
    </submittedName>
</protein>
<dbReference type="SUPFAM" id="SSF47781">
    <property type="entry name" value="RuvA domain 2-like"/>
    <property type="match status" value="4"/>
</dbReference>
<dbReference type="InterPro" id="IPR010994">
    <property type="entry name" value="RuvA_2-like"/>
</dbReference>
<evidence type="ECO:0000256" key="1">
    <source>
        <dbReference type="SAM" id="Phobius"/>
    </source>
</evidence>
<reference evidence="2 3" key="1">
    <citation type="submission" date="2018-08" db="EMBL/GenBank/DDBJ databases">
        <title>Pallidiluteibacterium maritimus gen. nov., sp. nov., isolated from coastal sediment.</title>
        <authorList>
            <person name="Zhou L.Y."/>
        </authorList>
    </citation>
    <scope>NUCLEOTIDE SEQUENCE [LARGE SCALE GENOMIC DNA]</scope>
    <source>
        <strain evidence="2 3">XSD2</strain>
    </source>
</reference>
<sequence length="365" mass="42350">MKKFLQRIKRQYLTYSRSDRNAILILAGLLFVSVLINGLVDYLPPKEGTDFSEIKKLLEEWEAEMEIPENESRRLFSFNPNSISRPQLDSLDIPEPIKRNIVSYRRAGGRFKTASDFRKIYGMTDSIYEVVEKYLEIPSEKLRSSSSGIDKPEMKALDYFDPNTITKEELRTMGFTNYQASNLVNYRLSGGVFRKADDMLKIYGVDSVLFIKVKPFIKLDSVNEVIVPSFDEIPMVELNSADSALLIKLPGIGPAYAKRIIRYRELLGGYYTPKQLLEVYNFPEDTFHRLEDYIYTDTLQIRKMRINFLEFAELLRHPYLSKEQVAQILDRKEKLGAFKSIAEVAALQGFDDVTFERVRPYLTCR</sequence>
<dbReference type="Proteomes" id="UP000265926">
    <property type="component" value="Unassembled WGS sequence"/>
</dbReference>
<dbReference type="PANTHER" id="PTHR21180:SF32">
    <property type="entry name" value="ENDONUCLEASE_EXONUCLEASE_PHOSPHATASE FAMILY DOMAIN-CONTAINING PROTEIN 1"/>
    <property type="match status" value="1"/>
</dbReference>
<accession>A0A399SX82</accession>
<evidence type="ECO:0000313" key="2">
    <source>
        <dbReference type="EMBL" id="RIJ47324.1"/>
    </source>
</evidence>
<keyword evidence="1" id="KW-0472">Membrane</keyword>
<dbReference type="InterPro" id="IPR051675">
    <property type="entry name" value="Endo/Exo/Phosphatase_dom_1"/>
</dbReference>
<name>A0A399SX82_9BACT</name>
<organism evidence="2 3">
    <name type="scientific">Maribellus luteus</name>
    <dbReference type="NCBI Taxonomy" id="2305463"/>
    <lineage>
        <taxon>Bacteria</taxon>
        <taxon>Pseudomonadati</taxon>
        <taxon>Bacteroidota</taxon>
        <taxon>Bacteroidia</taxon>
        <taxon>Marinilabiliales</taxon>
        <taxon>Prolixibacteraceae</taxon>
        <taxon>Maribellus</taxon>
    </lineage>
</organism>
<evidence type="ECO:0000313" key="3">
    <source>
        <dbReference type="Proteomes" id="UP000265926"/>
    </source>
</evidence>
<dbReference type="EMBL" id="QWGR01000008">
    <property type="protein sequence ID" value="RIJ47324.1"/>
    <property type="molecule type" value="Genomic_DNA"/>
</dbReference>
<dbReference type="OrthoDB" id="981124at2"/>
<dbReference type="RefSeq" id="WP_119438681.1">
    <property type="nucleotide sequence ID" value="NZ_QWGR01000008.1"/>
</dbReference>
<dbReference type="Gene3D" id="1.10.150.320">
    <property type="entry name" value="Photosystem II 12 kDa extrinsic protein"/>
    <property type="match status" value="1"/>
</dbReference>
<dbReference type="GO" id="GO:0015627">
    <property type="term" value="C:type II protein secretion system complex"/>
    <property type="evidence" value="ECO:0007669"/>
    <property type="project" value="TreeGrafter"/>
</dbReference>
<proteinExistence type="predicted"/>
<dbReference type="GO" id="GO:0015628">
    <property type="term" value="P:protein secretion by the type II secretion system"/>
    <property type="evidence" value="ECO:0007669"/>
    <property type="project" value="TreeGrafter"/>
</dbReference>
<dbReference type="PANTHER" id="PTHR21180">
    <property type="entry name" value="ENDONUCLEASE/EXONUCLEASE/PHOSPHATASE FAMILY DOMAIN-CONTAINING PROTEIN 1"/>
    <property type="match status" value="1"/>
</dbReference>
<feature type="transmembrane region" description="Helical" evidence="1">
    <location>
        <begin position="21"/>
        <end position="40"/>
    </location>
</feature>
<dbReference type="Pfam" id="PF12836">
    <property type="entry name" value="HHH_3"/>
    <property type="match status" value="2"/>
</dbReference>